<evidence type="ECO:0000256" key="1">
    <source>
        <dbReference type="SAM" id="Phobius"/>
    </source>
</evidence>
<dbReference type="AlphaFoldDB" id="A0A7J7KP02"/>
<evidence type="ECO:0000313" key="2">
    <source>
        <dbReference type="EMBL" id="KAF6039835.1"/>
    </source>
</evidence>
<accession>A0A7J7KP02</accession>
<gene>
    <name evidence="2" type="ORF">EB796_001871</name>
</gene>
<keyword evidence="3" id="KW-1185">Reference proteome</keyword>
<dbReference type="Proteomes" id="UP000593567">
    <property type="component" value="Unassembled WGS sequence"/>
</dbReference>
<name>A0A7J7KP02_BUGNE</name>
<evidence type="ECO:0000313" key="3">
    <source>
        <dbReference type="Proteomes" id="UP000593567"/>
    </source>
</evidence>
<feature type="transmembrane region" description="Helical" evidence="1">
    <location>
        <begin position="6"/>
        <end position="26"/>
    </location>
</feature>
<keyword evidence="1" id="KW-0472">Membrane</keyword>
<sequence>MKLNIILLVIAGVMNGLLSQIVVLLVTNSATQVSSSSLIVANVVRILFMCAHSKLYQTCGYMFNIYTMLNLSSG</sequence>
<comment type="caution">
    <text evidence="2">The sequence shown here is derived from an EMBL/GenBank/DDBJ whole genome shotgun (WGS) entry which is preliminary data.</text>
</comment>
<dbReference type="EMBL" id="VXIV02000207">
    <property type="protein sequence ID" value="KAF6039835.1"/>
    <property type="molecule type" value="Genomic_DNA"/>
</dbReference>
<keyword evidence="1" id="KW-1133">Transmembrane helix</keyword>
<reference evidence="2" key="1">
    <citation type="submission" date="2020-06" db="EMBL/GenBank/DDBJ databases">
        <title>Draft genome of Bugula neritina, a colonial animal packing powerful symbionts and potential medicines.</title>
        <authorList>
            <person name="Rayko M."/>
        </authorList>
    </citation>
    <scope>NUCLEOTIDE SEQUENCE [LARGE SCALE GENOMIC DNA]</scope>
    <source>
        <strain evidence="2">Kwan_BN1</strain>
    </source>
</reference>
<protein>
    <submittedName>
        <fullName evidence="2">Uncharacterized protein</fullName>
    </submittedName>
</protein>
<organism evidence="2 3">
    <name type="scientific">Bugula neritina</name>
    <name type="common">Brown bryozoan</name>
    <name type="synonym">Sertularia neritina</name>
    <dbReference type="NCBI Taxonomy" id="10212"/>
    <lineage>
        <taxon>Eukaryota</taxon>
        <taxon>Metazoa</taxon>
        <taxon>Spiralia</taxon>
        <taxon>Lophotrochozoa</taxon>
        <taxon>Bryozoa</taxon>
        <taxon>Gymnolaemata</taxon>
        <taxon>Cheilostomatida</taxon>
        <taxon>Flustrina</taxon>
        <taxon>Buguloidea</taxon>
        <taxon>Bugulidae</taxon>
        <taxon>Bugula</taxon>
    </lineage>
</organism>
<keyword evidence="1" id="KW-0812">Transmembrane</keyword>
<proteinExistence type="predicted"/>